<accession>A0A0F9HV35</accession>
<sequence>MGKSLRQVRRKMNHQRSDEENILLREQLGGMQKALGNLHATMFRFAVGSNWVARLKRSHWFWKKSFEAAPLYIWVGAGNPEKAAHDIMVESFGKDYGERARAAFAAAQKEQEAHDEKINV</sequence>
<proteinExistence type="predicted"/>
<organism evidence="1">
    <name type="scientific">marine sediment metagenome</name>
    <dbReference type="NCBI Taxonomy" id="412755"/>
    <lineage>
        <taxon>unclassified sequences</taxon>
        <taxon>metagenomes</taxon>
        <taxon>ecological metagenomes</taxon>
    </lineage>
</organism>
<name>A0A0F9HV35_9ZZZZ</name>
<reference evidence="1" key="1">
    <citation type="journal article" date="2015" name="Nature">
        <title>Complex archaea that bridge the gap between prokaryotes and eukaryotes.</title>
        <authorList>
            <person name="Spang A."/>
            <person name="Saw J.H."/>
            <person name="Jorgensen S.L."/>
            <person name="Zaremba-Niedzwiedzka K."/>
            <person name="Martijn J."/>
            <person name="Lind A.E."/>
            <person name="van Eijk R."/>
            <person name="Schleper C."/>
            <person name="Guy L."/>
            <person name="Ettema T.J."/>
        </authorList>
    </citation>
    <scope>NUCLEOTIDE SEQUENCE</scope>
</reference>
<comment type="caution">
    <text evidence="1">The sequence shown here is derived from an EMBL/GenBank/DDBJ whole genome shotgun (WGS) entry which is preliminary data.</text>
</comment>
<protein>
    <submittedName>
        <fullName evidence="1">Uncharacterized protein</fullName>
    </submittedName>
</protein>
<feature type="non-terminal residue" evidence="1">
    <location>
        <position position="120"/>
    </location>
</feature>
<evidence type="ECO:0000313" key="1">
    <source>
        <dbReference type="EMBL" id="KKL85560.1"/>
    </source>
</evidence>
<dbReference type="AlphaFoldDB" id="A0A0F9HV35"/>
<gene>
    <name evidence="1" type="ORF">LCGC14_1953550</name>
</gene>
<dbReference type="EMBL" id="LAZR01021372">
    <property type="protein sequence ID" value="KKL85560.1"/>
    <property type="molecule type" value="Genomic_DNA"/>
</dbReference>